<dbReference type="PANTHER" id="PTHR31875">
    <property type="entry name" value="PROTEIN DEHYDRATION-INDUCED 19"/>
    <property type="match status" value="1"/>
</dbReference>
<accession>A0A9I9E9W9</accession>
<feature type="domain" description="Di19 zinc-binding" evidence="2">
    <location>
        <begin position="244"/>
        <end position="285"/>
    </location>
</feature>
<dbReference type="Gramene" id="MELO3C030869.2.1">
    <property type="protein sequence ID" value="MELO3C030869.2.1"/>
    <property type="gene ID" value="MELO3C030869.2"/>
</dbReference>
<evidence type="ECO:0000259" key="2">
    <source>
        <dbReference type="Pfam" id="PF05605"/>
    </source>
</evidence>
<feature type="region of interest" description="Disordered" evidence="1">
    <location>
        <begin position="1"/>
        <end position="26"/>
    </location>
</feature>
<feature type="region of interest" description="Disordered" evidence="1">
    <location>
        <begin position="311"/>
        <end position="336"/>
    </location>
</feature>
<dbReference type="InterPro" id="IPR033347">
    <property type="entry name" value="Di19"/>
</dbReference>
<feature type="compositionally biased region" description="Basic residues" evidence="1">
    <location>
        <begin position="133"/>
        <end position="142"/>
    </location>
</feature>
<dbReference type="SUPFAM" id="SSF81340">
    <property type="entry name" value="Clc chloride channel"/>
    <property type="match status" value="1"/>
</dbReference>
<feature type="region of interest" description="Disordered" evidence="1">
    <location>
        <begin position="128"/>
        <end position="155"/>
    </location>
</feature>
<name>A0A9I9E9W9_CUCME</name>
<dbReference type="Pfam" id="PF05605">
    <property type="entry name" value="zf-Di19"/>
    <property type="match status" value="1"/>
</dbReference>
<organism evidence="3">
    <name type="scientific">Cucumis melo</name>
    <name type="common">Muskmelon</name>
    <dbReference type="NCBI Taxonomy" id="3656"/>
    <lineage>
        <taxon>Eukaryota</taxon>
        <taxon>Viridiplantae</taxon>
        <taxon>Streptophyta</taxon>
        <taxon>Embryophyta</taxon>
        <taxon>Tracheophyta</taxon>
        <taxon>Spermatophyta</taxon>
        <taxon>Magnoliopsida</taxon>
        <taxon>eudicotyledons</taxon>
        <taxon>Gunneridae</taxon>
        <taxon>Pentapetalae</taxon>
        <taxon>rosids</taxon>
        <taxon>fabids</taxon>
        <taxon>Cucurbitales</taxon>
        <taxon>Cucurbitaceae</taxon>
        <taxon>Benincaseae</taxon>
        <taxon>Cucumis</taxon>
    </lineage>
</organism>
<dbReference type="Gene3D" id="1.10.3080.10">
    <property type="entry name" value="Clc chloride channel"/>
    <property type="match status" value="1"/>
</dbReference>
<dbReference type="PANTHER" id="PTHR31875:SF25">
    <property type="entry name" value="PROTEIN DEHYDRATION-INDUCED 19 HOMOLOG 2"/>
    <property type="match status" value="1"/>
</dbReference>
<reference evidence="3" key="1">
    <citation type="submission" date="2023-03" db="UniProtKB">
        <authorList>
            <consortium name="EnsemblPlants"/>
        </authorList>
    </citation>
    <scope>IDENTIFICATION</scope>
</reference>
<dbReference type="InterPro" id="IPR014743">
    <property type="entry name" value="Cl-channel_core"/>
</dbReference>
<dbReference type="EnsemblPlants" id="MELO3C030869.2.1">
    <property type="protein sequence ID" value="MELO3C030869.2.1"/>
    <property type="gene ID" value="MELO3C030869.2"/>
</dbReference>
<evidence type="ECO:0000313" key="3">
    <source>
        <dbReference type="EnsemblPlants" id="MELO3C030869.2.1"/>
    </source>
</evidence>
<evidence type="ECO:0000256" key="1">
    <source>
        <dbReference type="SAM" id="MobiDB-lite"/>
    </source>
</evidence>
<proteinExistence type="predicted"/>
<dbReference type="InterPro" id="IPR008598">
    <property type="entry name" value="Di19_Zn-bd"/>
</dbReference>
<feature type="compositionally biased region" description="Polar residues" evidence="1">
    <location>
        <begin position="7"/>
        <end position="24"/>
    </location>
</feature>
<dbReference type="AlphaFoldDB" id="A0A9I9E9W9"/>
<sequence length="358" mass="40319">ALEAQCACTTGETGVADSPTSGTASERKDSCNLLVVSLYLSQMEADRTPGSPWNKEDSCRQRLMVRLLLNVQVHTASSISLAPPSSRLVISGRRRRSIFKPHALISQNLNLSKPHRWCNPLPSSLTFVESPTHRSKDRRRRATINPQSSPRNGNLRRKYSKVDDFAKVFNESVMIVDSAYEILLREVLYDATIIPEYPFLKLQFRTERSATDLRTICLNWLFVVDNDFYFDYEEVDRDDDLNSEYPCSFCQEEFDLVELCCHIDDEHPLKANFRVTCGCATGVGAAFRALVGGVLFAQEEIVFCSRYGADSDTESSKETSNDGSSHSGVEKKRKTRSCLKLSLRSLSQFKLDQNAISV</sequence>
<protein>
    <recommendedName>
        <fullName evidence="2">Di19 zinc-binding domain-containing protein</fullName>
    </recommendedName>
</protein>